<dbReference type="EMBL" id="JACOIK010000001">
    <property type="protein sequence ID" value="MBD1431695.1"/>
    <property type="molecule type" value="Genomic_DNA"/>
</dbReference>
<comment type="caution">
    <text evidence="1">The sequence shown here is derived from an EMBL/GenBank/DDBJ whole genome shotgun (WGS) entry which is preliminary data.</text>
</comment>
<sequence>MEKINRLSLYILNTIKFKRLVLGKSAYQLSLDIKKSEGYVTNMENQNTPNQYNSADYPLIAAELGCELSDLIPPDNWEVSDSHEKVDKVVVSLSDPAFVRRVLEGIKASPKADVLEDLDKLYKHLSTKDANEKAVIKKVWEGFGK</sequence>
<accession>A0ABR7YK51</accession>
<name>A0ABR7YK51_9SPHI</name>
<evidence type="ECO:0008006" key="3">
    <source>
        <dbReference type="Google" id="ProtNLM"/>
    </source>
</evidence>
<protein>
    <recommendedName>
        <fullName evidence="3">XRE family transcriptional regulator</fullName>
    </recommendedName>
</protein>
<organism evidence="1 2">
    <name type="scientific">Sphingobacterium micropteri</name>
    <dbReference type="NCBI Taxonomy" id="2763501"/>
    <lineage>
        <taxon>Bacteria</taxon>
        <taxon>Pseudomonadati</taxon>
        <taxon>Bacteroidota</taxon>
        <taxon>Sphingobacteriia</taxon>
        <taxon>Sphingobacteriales</taxon>
        <taxon>Sphingobacteriaceae</taxon>
        <taxon>Sphingobacterium</taxon>
    </lineage>
</organism>
<evidence type="ECO:0000313" key="1">
    <source>
        <dbReference type="EMBL" id="MBD1431695.1"/>
    </source>
</evidence>
<gene>
    <name evidence="1" type="ORF">H8B06_02565</name>
</gene>
<evidence type="ECO:0000313" key="2">
    <source>
        <dbReference type="Proteomes" id="UP000602759"/>
    </source>
</evidence>
<dbReference type="Proteomes" id="UP000602759">
    <property type="component" value="Unassembled WGS sequence"/>
</dbReference>
<dbReference type="RefSeq" id="WP_190992694.1">
    <property type="nucleotide sequence ID" value="NZ_JACOIK010000001.1"/>
</dbReference>
<proteinExistence type="predicted"/>
<keyword evidence="2" id="KW-1185">Reference proteome</keyword>
<reference evidence="1 2" key="1">
    <citation type="submission" date="2020-08" db="EMBL/GenBank/DDBJ databases">
        <title>Sphingobacterium sp. DN00404 isolated from aquaculture water.</title>
        <authorList>
            <person name="Zhang M."/>
        </authorList>
    </citation>
    <scope>NUCLEOTIDE SEQUENCE [LARGE SCALE GENOMIC DNA]</scope>
    <source>
        <strain evidence="1 2">DN00404</strain>
    </source>
</reference>